<evidence type="ECO:0000256" key="3">
    <source>
        <dbReference type="ARBA" id="ARBA00012367"/>
    </source>
</evidence>
<dbReference type="Proteomes" id="UP001438292">
    <property type="component" value="Unassembled WGS sequence"/>
</dbReference>
<feature type="domain" description="Lipoate protein ligase C-terminal" evidence="8">
    <location>
        <begin position="1"/>
        <end position="59"/>
    </location>
</feature>
<evidence type="ECO:0000256" key="7">
    <source>
        <dbReference type="ARBA" id="ARBA00048037"/>
    </source>
</evidence>
<keyword evidence="6" id="KW-0067">ATP-binding</keyword>
<organism evidence="9 10">
    <name type="scientific">Chromobacterium piscinae</name>
    <dbReference type="NCBI Taxonomy" id="686831"/>
    <lineage>
        <taxon>Bacteria</taxon>
        <taxon>Pseudomonadati</taxon>
        <taxon>Pseudomonadota</taxon>
        <taxon>Betaproteobacteria</taxon>
        <taxon>Neisseriales</taxon>
        <taxon>Chromobacteriaceae</taxon>
        <taxon>Chromobacterium</taxon>
    </lineage>
</organism>
<feature type="non-terminal residue" evidence="9">
    <location>
        <position position="1"/>
    </location>
</feature>
<comment type="pathway">
    <text evidence="2">Protein modification; protein lipoylation via exogenous pathway; protein N(6)-(lipoyl)lysine from lipoate: step 1/2.</text>
</comment>
<comment type="caution">
    <text evidence="9">The sequence shown here is derived from an EMBL/GenBank/DDBJ whole genome shotgun (WGS) entry which is preliminary data.</text>
</comment>
<evidence type="ECO:0000256" key="5">
    <source>
        <dbReference type="ARBA" id="ARBA00022741"/>
    </source>
</evidence>
<dbReference type="Pfam" id="PF10437">
    <property type="entry name" value="Lip_prot_lig_C"/>
    <property type="match status" value="1"/>
</dbReference>
<sequence length="64" mass="7009">MISRCQIFSDSLNPAPLEALATQLQGVAYRPDTLAAAVAQLKTAWPAQHEELTQLESWLTASVR</sequence>
<dbReference type="EMBL" id="JBDQQU010000300">
    <property type="protein sequence ID" value="MEO3957120.1"/>
    <property type="molecule type" value="Genomic_DNA"/>
</dbReference>
<evidence type="ECO:0000259" key="8">
    <source>
        <dbReference type="Pfam" id="PF10437"/>
    </source>
</evidence>
<evidence type="ECO:0000256" key="6">
    <source>
        <dbReference type="ARBA" id="ARBA00022840"/>
    </source>
</evidence>
<keyword evidence="10" id="KW-1185">Reference proteome</keyword>
<name>A0ABV0HAK0_9NEIS</name>
<protein>
    <recommendedName>
        <fullName evidence="3">lipoate--protein ligase</fullName>
        <ecNumber evidence="3">6.3.1.20</ecNumber>
    </recommendedName>
</protein>
<dbReference type="InterPro" id="IPR019491">
    <property type="entry name" value="Lipoate_protein_ligase_C"/>
</dbReference>
<comment type="pathway">
    <text evidence="1">Protein modification; protein lipoylation via exogenous pathway; protein N(6)-(lipoyl)lysine from lipoate: step 2/2.</text>
</comment>
<evidence type="ECO:0000256" key="4">
    <source>
        <dbReference type="ARBA" id="ARBA00022598"/>
    </source>
</evidence>
<dbReference type="Gene3D" id="3.30.390.50">
    <property type="entry name" value="CO dehydrogenase flavoprotein, C-terminal domain"/>
    <property type="match status" value="1"/>
</dbReference>
<dbReference type="GO" id="GO:0016874">
    <property type="term" value="F:ligase activity"/>
    <property type="evidence" value="ECO:0007669"/>
    <property type="project" value="UniProtKB-KW"/>
</dbReference>
<gene>
    <name evidence="9" type="ORF">ABH309_22010</name>
</gene>
<accession>A0ABV0HAK0</accession>
<evidence type="ECO:0000256" key="1">
    <source>
        <dbReference type="ARBA" id="ARBA00005085"/>
    </source>
</evidence>
<proteinExistence type="predicted"/>
<reference evidence="9 10" key="1">
    <citation type="submission" date="2024-05" db="EMBL/GenBank/DDBJ databases">
        <authorList>
            <person name="De Oliveira J.P."/>
            <person name="Noriler S.A."/>
            <person name="De Oliveira A.G."/>
            <person name="Sipoli D.S."/>
        </authorList>
    </citation>
    <scope>NUCLEOTIDE SEQUENCE [LARGE SCALE GENOMIC DNA]</scope>
    <source>
        <strain evidence="9 10">LABIM186</strain>
    </source>
</reference>
<keyword evidence="5" id="KW-0547">Nucleotide-binding</keyword>
<dbReference type="RefSeq" id="WP_347788079.1">
    <property type="nucleotide sequence ID" value="NZ_JBDQQU010000300.1"/>
</dbReference>
<evidence type="ECO:0000313" key="10">
    <source>
        <dbReference type="Proteomes" id="UP001438292"/>
    </source>
</evidence>
<comment type="catalytic activity">
    <reaction evidence="7">
        <text>L-lysyl-[lipoyl-carrier protein] + (R)-lipoate + ATP = N(6)-[(R)-lipoyl]-L-lysyl-[lipoyl-carrier protein] + AMP + diphosphate + H(+)</text>
        <dbReference type="Rhea" id="RHEA:49288"/>
        <dbReference type="Rhea" id="RHEA-COMP:10500"/>
        <dbReference type="Rhea" id="RHEA-COMP:10502"/>
        <dbReference type="ChEBI" id="CHEBI:15378"/>
        <dbReference type="ChEBI" id="CHEBI:29969"/>
        <dbReference type="ChEBI" id="CHEBI:30616"/>
        <dbReference type="ChEBI" id="CHEBI:33019"/>
        <dbReference type="ChEBI" id="CHEBI:83088"/>
        <dbReference type="ChEBI" id="CHEBI:83099"/>
        <dbReference type="ChEBI" id="CHEBI:456215"/>
        <dbReference type="EC" id="6.3.1.20"/>
    </reaction>
</comment>
<evidence type="ECO:0000313" key="9">
    <source>
        <dbReference type="EMBL" id="MEO3957120.1"/>
    </source>
</evidence>
<dbReference type="SUPFAM" id="SSF82649">
    <property type="entry name" value="SufE/NifU"/>
    <property type="match status" value="1"/>
</dbReference>
<dbReference type="EC" id="6.3.1.20" evidence="3"/>
<keyword evidence="4 9" id="KW-0436">Ligase</keyword>
<evidence type="ECO:0000256" key="2">
    <source>
        <dbReference type="ARBA" id="ARBA00005124"/>
    </source>
</evidence>